<feature type="non-terminal residue" evidence="1">
    <location>
        <position position="70"/>
    </location>
</feature>
<sequence>MTKYFINRQTRGSTIALSFALAAMGSGLFAGSAQAEVTEAQSGEQAGVDEEASSGFGVIVVTARKREENL</sequence>
<dbReference type="EMBL" id="UOEF01000313">
    <property type="protein sequence ID" value="VAW00929.1"/>
    <property type="molecule type" value="Genomic_DNA"/>
</dbReference>
<reference evidence="1" key="1">
    <citation type="submission" date="2018-06" db="EMBL/GenBank/DDBJ databases">
        <authorList>
            <person name="Zhirakovskaya E."/>
        </authorList>
    </citation>
    <scope>NUCLEOTIDE SEQUENCE</scope>
</reference>
<name>A0A3B0SJG9_9ZZZZ</name>
<accession>A0A3B0SJG9</accession>
<evidence type="ECO:0000313" key="1">
    <source>
        <dbReference type="EMBL" id="VAW00929.1"/>
    </source>
</evidence>
<dbReference type="AlphaFoldDB" id="A0A3B0SJG9"/>
<protein>
    <submittedName>
        <fullName evidence="1">Uncharacterized protein</fullName>
    </submittedName>
</protein>
<organism evidence="1">
    <name type="scientific">hydrothermal vent metagenome</name>
    <dbReference type="NCBI Taxonomy" id="652676"/>
    <lineage>
        <taxon>unclassified sequences</taxon>
        <taxon>metagenomes</taxon>
        <taxon>ecological metagenomes</taxon>
    </lineage>
</organism>
<gene>
    <name evidence="1" type="ORF">MNBD_ALPHA04-262</name>
</gene>
<proteinExistence type="predicted"/>